<proteinExistence type="predicted"/>
<dbReference type="Gene3D" id="3.40.630.30">
    <property type="match status" value="1"/>
</dbReference>
<dbReference type="AlphaFoldDB" id="W7I6V5"/>
<dbReference type="Proteomes" id="UP000024837">
    <property type="component" value="Unassembled WGS sequence"/>
</dbReference>
<evidence type="ECO:0000259" key="4">
    <source>
        <dbReference type="PROSITE" id="PS51186"/>
    </source>
</evidence>
<dbReference type="InterPro" id="IPR000182">
    <property type="entry name" value="GNAT_dom"/>
</dbReference>
<dbReference type="HOGENOM" id="CLU_075841_0_0_1"/>
<dbReference type="PANTHER" id="PTHR10908">
    <property type="entry name" value="SEROTONIN N-ACETYLTRANSFERASE"/>
    <property type="match status" value="1"/>
</dbReference>
<dbReference type="EMBL" id="KI966437">
    <property type="protein sequence ID" value="EWC44630.1"/>
    <property type="molecule type" value="Genomic_DNA"/>
</dbReference>
<name>W7I6V5_9PEZI</name>
<keyword evidence="2" id="KW-0012">Acyltransferase</keyword>
<evidence type="ECO:0000256" key="2">
    <source>
        <dbReference type="ARBA" id="ARBA00023315"/>
    </source>
</evidence>
<dbReference type="GO" id="GO:0004059">
    <property type="term" value="F:aralkylamine N-acetyltransferase activity"/>
    <property type="evidence" value="ECO:0007669"/>
    <property type="project" value="TreeGrafter"/>
</dbReference>
<feature type="compositionally biased region" description="Low complexity" evidence="3">
    <location>
        <begin position="102"/>
        <end position="113"/>
    </location>
</feature>
<reference evidence="5 6" key="1">
    <citation type="submission" date="2013-05" db="EMBL/GenBank/DDBJ databases">
        <title>Drechslerella stenobrocha genome reveals carnivorous origination and mechanical trapping mechanism of predatory fungi.</title>
        <authorList>
            <person name="Liu X."/>
            <person name="Zhang W."/>
            <person name="Liu K."/>
        </authorList>
    </citation>
    <scope>NUCLEOTIDE SEQUENCE [LARGE SCALE GENOMIC DNA]</scope>
    <source>
        <strain evidence="5 6">248</strain>
    </source>
</reference>
<protein>
    <recommendedName>
        <fullName evidence="4">N-acetyltransferase domain-containing protein</fullName>
    </recommendedName>
</protein>
<dbReference type="Pfam" id="PF13673">
    <property type="entry name" value="Acetyltransf_10"/>
    <property type="match status" value="1"/>
</dbReference>
<dbReference type="GO" id="GO:0005737">
    <property type="term" value="C:cytoplasm"/>
    <property type="evidence" value="ECO:0007669"/>
    <property type="project" value="TreeGrafter"/>
</dbReference>
<evidence type="ECO:0000256" key="1">
    <source>
        <dbReference type="ARBA" id="ARBA00022679"/>
    </source>
</evidence>
<keyword evidence="6" id="KW-1185">Reference proteome</keyword>
<feature type="compositionally biased region" description="Basic and acidic residues" evidence="3">
    <location>
        <begin position="141"/>
        <end position="152"/>
    </location>
</feature>
<evidence type="ECO:0000313" key="5">
    <source>
        <dbReference type="EMBL" id="EWC44630.1"/>
    </source>
</evidence>
<dbReference type="PROSITE" id="PS51186">
    <property type="entry name" value="GNAT"/>
    <property type="match status" value="1"/>
</dbReference>
<organism evidence="5 6">
    <name type="scientific">Drechslerella stenobrocha 248</name>
    <dbReference type="NCBI Taxonomy" id="1043628"/>
    <lineage>
        <taxon>Eukaryota</taxon>
        <taxon>Fungi</taxon>
        <taxon>Dikarya</taxon>
        <taxon>Ascomycota</taxon>
        <taxon>Pezizomycotina</taxon>
        <taxon>Orbiliomycetes</taxon>
        <taxon>Orbiliales</taxon>
        <taxon>Orbiliaceae</taxon>
        <taxon>Drechslerella</taxon>
    </lineage>
</organism>
<feature type="domain" description="N-acetyltransferase" evidence="4">
    <location>
        <begin position="84"/>
        <end position="240"/>
    </location>
</feature>
<dbReference type="PANTHER" id="PTHR10908:SF0">
    <property type="entry name" value="SEROTONIN N-ACETYLTRANSFERASE"/>
    <property type="match status" value="1"/>
</dbReference>
<keyword evidence="1" id="KW-0808">Transferase</keyword>
<dbReference type="OrthoDB" id="30840at2759"/>
<dbReference type="InterPro" id="IPR016181">
    <property type="entry name" value="Acyl_CoA_acyltransferase"/>
</dbReference>
<sequence>MGVYVRTLTINDLDKVIALENACFPEEERGTLAQFKYRLTTCGELSHGLFTMSKPHPDTPKGLSDFKPKEILIAMISATKTSAPTVTDASMKIPKQLLHIFDPSAPAPSADSPPAVPKAEGASQNQPPTEPAEPSSGADTLDPKPLKEFSPDLEGHVEAGDTVCIHSLCVAQSYRGQSQSQTLLKDFISRMRDAGVSKRIALVCHKETTGVYTKAGFRYRGISKVTHGGVEWAEMVLDYNVPPPKGGVRRVGSGV</sequence>
<feature type="region of interest" description="Disordered" evidence="3">
    <location>
        <begin position="102"/>
        <end position="152"/>
    </location>
</feature>
<evidence type="ECO:0000256" key="3">
    <source>
        <dbReference type="SAM" id="MobiDB-lite"/>
    </source>
</evidence>
<evidence type="ECO:0000313" key="6">
    <source>
        <dbReference type="Proteomes" id="UP000024837"/>
    </source>
</evidence>
<accession>W7I6V5</accession>
<dbReference type="InterPro" id="IPR051635">
    <property type="entry name" value="SNAT-like"/>
</dbReference>
<gene>
    <name evidence="5" type="ORF">DRE_06619</name>
</gene>
<dbReference type="SUPFAM" id="SSF55729">
    <property type="entry name" value="Acyl-CoA N-acyltransferases (Nat)"/>
    <property type="match status" value="1"/>
</dbReference>